<dbReference type="AlphaFoldDB" id="A0A8S1UUN3"/>
<reference evidence="1" key="1">
    <citation type="submission" date="2021-01" db="EMBL/GenBank/DDBJ databases">
        <authorList>
            <consortium name="Genoscope - CEA"/>
            <person name="William W."/>
        </authorList>
    </citation>
    <scope>NUCLEOTIDE SEQUENCE</scope>
</reference>
<sequence>MAEQKKRLNSSMTYEEYVSIFEKEPKKPTLKPKLNPDLVMDDLDLLSDATTTDNLEYFYTEINDKQELKQVLFYGQSQKRQRTYSENISYTFLSFIQKKIERKQSD</sequence>
<protein>
    <submittedName>
        <fullName evidence="1">Uncharacterized protein</fullName>
    </submittedName>
</protein>
<evidence type="ECO:0000313" key="2">
    <source>
        <dbReference type="Proteomes" id="UP000689195"/>
    </source>
</evidence>
<dbReference type="EMBL" id="CAJJDO010000050">
    <property type="protein sequence ID" value="CAD8168898.1"/>
    <property type="molecule type" value="Genomic_DNA"/>
</dbReference>
<comment type="caution">
    <text evidence="1">The sequence shown here is derived from an EMBL/GenBank/DDBJ whole genome shotgun (WGS) entry which is preliminary data.</text>
</comment>
<dbReference type="OrthoDB" id="311152at2759"/>
<gene>
    <name evidence="1" type="ORF">PPENT_87.1.T0500046</name>
</gene>
<organism evidence="1 2">
    <name type="scientific">Paramecium pentaurelia</name>
    <dbReference type="NCBI Taxonomy" id="43138"/>
    <lineage>
        <taxon>Eukaryota</taxon>
        <taxon>Sar</taxon>
        <taxon>Alveolata</taxon>
        <taxon>Ciliophora</taxon>
        <taxon>Intramacronucleata</taxon>
        <taxon>Oligohymenophorea</taxon>
        <taxon>Peniculida</taxon>
        <taxon>Parameciidae</taxon>
        <taxon>Paramecium</taxon>
    </lineage>
</organism>
<dbReference type="Proteomes" id="UP000689195">
    <property type="component" value="Unassembled WGS sequence"/>
</dbReference>
<evidence type="ECO:0000313" key="1">
    <source>
        <dbReference type="EMBL" id="CAD8168898.1"/>
    </source>
</evidence>
<keyword evidence="2" id="KW-1185">Reference proteome</keyword>
<accession>A0A8S1UUN3</accession>
<proteinExistence type="predicted"/>
<name>A0A8S1UUN3_9CILI</name>